<accession>A0A9D4BX86</accession>
<reference evidence="1" key="1">
    <citation type="journal article" date="2019" name="bioRxiv">
        <title>The Genome of the Zebra Mussel, Dreissena polymorpha: A Resource for Invasive Species Research.</title>
        <authorList>
            <person name="McCartney M.A."/>
            <person name="Auch B."/>
            <person name="Kono T."/>
            <person name="Mallez S."/>
            <person name="Zhang Y."/>
            <person name="Obille A."/>
            <person name="Becker A."/>
            <person name="Abrahante J.E."/>
            <person name="Garbe J."/>
            <person name="Badalamenti J.P."/>
            <person name="Herman A."/>
            <person name="Mangelson H."/>
            <person name="Liachko I."/>
            <person name="Sullivan S."/>
            <person name="Sone E.D."/>
            <person name="Koren S."/>
            <person name="Silverstein K.A.T."/>
            <person name="Beckman K.B."/>
            <person name="Gohl D.M."/>
        </authorList>
    </citation>
    <scope>NUCLEOTIDE SEQUENCE</scope>
    <source>
        <strain evidence="1">Duluth1</strain>
        <tissue evidence="1">Whole animal</tissue>
    </source>
</reference>
<proteinExistence type="predicted"/>
<name>A0A9D4BX86_DREPO</name>
<comment type="caution">
    <text evidence="1">The sequence shown here is derived from an EMBL/GenBank/DDBJ whole genome shotgun (WGS) entry which is preliminary data.</text>
</comment>
<reference evidence="1" key="2">
    <citation type="submission" date="2020-11" db="EMBL/GenBank/DDBJ databases">
        <authorList>
            <person name="McCartney M.A."/>
            <person name="Auch B."/>
            <person name="Kono T."/>
            <person name="Mallez S."/>
            <person name="Becker A."/>
            <person name="Gohl D.M."/>
            <person name="Silverstein K.A.T."/>
            <person name="Koren S."/>
            <person name="Bechman K.B."/>
            <person name="Herman A."/>
            <person name="Abrahante J.E."/>
            <person name="Garbe J."/>
        </authorList>
    </citation>
    <scope>NUCLEOTIDE SEQUENCE</scope>
    <source>
        <strain evidence="1">Duluth1</strain>
        <tissue evidence="1">Whole animal</tissue>
    </source>
</reference>
<dbReference type="EMBL" id="JAIWYP010000014">
    <property type="protein sequence ID" value="KAH3711153.1"/>
    <property type="molecule type" value="Genomic_DNA"/>
</dbReference>
<gene>
    <name evidence="1" type="ORF">DPMN_070653</name>
</gene>
<protein>
    <submittedName>
        <fullName evidence="1">Uncharacterized protein</fullName>
    </submittedName>
</protein>
<keyword evidence="2" id="KW-1185">Reference proteome</keyword>
<evidence type="ECO:0000313" key="1">
    <source>
        <dbReference type="EMBL" id="KAH3711153.1"/>
    </source>
</evidence>
<organism evidence="1 2">
    <name type="scientific">Dreissena polymorpha</name>
    <name type="common">Zebra mussel</name>
    <name type="synonym">Mytilus polymorpha</name>
    <dbReference type="NCBI Taxonomy" id="45954"/>
    <lineage>
        <taxon>Eukaryota</taxon>
        <taxon>Metazoa</taxon>
        <taxon>Spiralia</taxon>
        <taxon>Lophotrochozoa</taxon>
        <taxon>Mollusca</taxon>
        <taxon>Bivalvia</taxon>
        <taxon>Autobranchia</taxon>
        <taxon>Heteroconchia</taxon>
        <taxon>Euheterodonta</taxon>
        <taxon>Imparidentia</taxon>
        <taxon>Neoheterodontei</taxon>
        <taxon>Myida</taxon>
        <taxon>Dreissenoidea</taxon>
        <taxon>Dreissenidae</taxon>
        <taxon>Dreissena</taxon>
    </lineage>
</organism>
<dbReference type="AlphaFoldDB" id="A0A9D4BX86"/>
<sequence length="53" mass="5759">MQNCESHAYDNMDVQDGRVNGSQGVVVDSLPNSTNIHAILVKFDKGTIGQKAR</sequence>
<evidence type="ECO:0000313" key="2">
    <source>
        <dbReference type="Proteomes" id="UP000828390"/>
    </source>
</evidence>
<dbReference type="Proteomes" id="UP000828390">
    <property type="component" value="Unassembled WGS sequence"/>
</dbReference>